<keyword evidence="3 6" id="KW-0378">Hydrolase</keyword>
<keyword evidence="2" id="KW-0479">Metal-binding</keyword>
<evidence type="ECO:0000313" key="7">
    <source>
        <dbReference type="Proteomes" id="UP000501830"/>
    </source>
</evidence>
<feature type="domain" description="Metallo-beta-lactamase" evidence="5">
    <location>
        <begin position="12"/>
        <end position="193"/>
    </location>
</feature>
<evidence type="ECO:0000256" key="4">
    <source>
        <dbReference type="ARBA" id="ARBA00022833"/>
    </source>
</evidence>
<dbReference type="KEGG" id="jpo:G7058_07070"/>
<dbReference type="Pfam" id="PF00753">
    <property type="entry name" value="Lactamase_B"/>
    <property type="match status" value="1"/>
</dbReference>
<evidence type="ECO:0000313" key="6">
    <source>
        <dbReference type="EMBL" id="QIK51804.1"/>
    </source>
</evidence>
<organism evidence="6 7">
    <name type="scientific">Jeotgalibaca porci</name>
    <dbReference type="NCBI Taxonomy" id="1868793"/>
    <lineage>
        <taxon>Bacteria</taxon>
        <taxon>Bacillati</taxon>
        <taxon>Bacillota</taxon>
        <taxon>Bacilli</taxon>
        <taxon>Lactobacillales</taxon>
        <taxon>Carnobacteriaceae</taxon>
        <taxon>Jeotgalibaca</taxon>
    </lineage>
</organism>
<protein>
    <submittedName>
        <fullName evidence="6">MBL fold metallo-hydrolase</fullName>
    </submittedName>
</protein>
<dbReference type="SUPFAM" id="SSF56281">
    <property type="entry name" value="Metallo-hydrolase/oxidoreductase"/>
    <property type="match status" value="1"/>
</dbReference>
<dbReference type="GO" id="GO:0046872">
    <property type="term" value="F:metal ion binding"/>
    <property type="evidence" value="ECO:0007669"/>
    <property type="project" value="UniProtKB-KW"/>
</dbReference>
<dbReference type="RefSeq" id="WP_166062863.1">
    <property type="nucleotide sequence ID" value="NZ_CP049889.1"/>
</dbReference>
<evidence type="ECO:0000256" key="3">
    <source>
        <dbReference type="ARBA" id="ARBA00022801"/>
    </source>
</evidence>
<accession>A0A6G7WHQ8</accession>
<dbReference type="Gene3D" id="3.60.15.10">
    <property type="entry name" value="Ribonuclease Z/Hydroxyacylglutathione hydrolase-like"/>
    <property type="match status" value="1"/>
</dbReference>
<gene>
    <name evidence="6" type="ORF">G7058_07070</name>
</gene>
<dbReference type="PANTHER" id="PTHR46233">
    <property type="entry name" value="HYDROXYACYLGLUTATHIONE HYDROLASE GLOC"/>
    <property type="match status" value="1"/>
</dbReference>
<keyword evidence="4" id="KW-0862">Zinc</keyword>
<dbReference type="GO" id="GO:0016787">
    <property type="term" value="F:hydrolase activity"/>
    <property type="evidence" value="ECO:0007669"/>
    <property type="project" value="UniProtKB-KW"/>
</dbReference>
<name>A0A6G7WHQ8_9LACT</name>
<dbReference type="SMART" id="SM00849">
    <property type="entry name" value="Lactamase_B"/>
    <property type="match status" value="1"/>
</dbReference>
<dbReference type="InterPro" id="IPR001279">
    <property type="entry name" value="Metallo-B-lactamas"/>
</dbReference>
<proteinExistence type="predicted"/>
<dbReference type="AlphaFoldDB" id="A0A6G7WHQ8"/>
<reference evidence="6 7" key="1">
    <citation type="journal article" date="2017" name="Int. J. Syst. Evol. Microbiol.">
        <title>Jeotgalibaca porci sp. nov. and Jeotgalibaca arthritidis sp. nov., isolated from pigs, and emended description of the genus Jeotgalibaca.</title>
        <authorList>
            <person name="Zamora L."/>
            <person name="Perez-Sancho M."/>
            <person name="Dominguez L."/>
            <person name="Fernandez-Garayzabal J.F."/>
            <person name="Vela A.I."/>
        </authorList>
    </citation>
    <scope>NUCLEOTIDE SEQUENCE [LARGE SCALE GENOMIC DNA]</scope>
    <source>
        <strain evidence="6 7">CCUG 69148</strain>
    </source>
</reference>
<evidence type="ECO:0000256" key="1">
    <source>
        <dbReference type="ARBA" id="ARBA00001947"/>
    </source>
</evidence>
<dbReference type="CDD" id="cd06262">
    <property type="entry name" value="metallo-hydrolase-like_MBL-fold"/>
    <property type="match status" value="1"/>
</dbReference>
<dbReference type="PANTHER" id="PTHR46233:SF3">
    <property type="entry name" value="HYDROXYACYLGLUTATHIONE HYDROLASE GLOC"/>
    <property type="match status" value="1"/>
</dbReference>
<evidence type="ECO:0000259" key="5">
    <source>
        <dbReference type="SMART" id="SM00849"/>
    </source>
</evidence>
<dbReference type="InterPro" id="IPR036866">
    <property type="entry name" value="RibonucZ/Hydroxyglut_hydro"/>
</dbReference>
<comment type="cofactor">
    <cofactor evidence="1">
        <name>Zn(2+)</name>
        <dbReference type="ChEBI" id="CHEBI:29105"/>
    </cofactor>
</comment>
<dbReference type="GeneID" id="94553040"/>
<dbReference type="InterPro" id="IPR051453">
    <property type="entry name" value="MBL_Glyoxalase_II"/>
</dbReference>
<dbReference type="EMBL" id="CP049889">
    <property type="protein sequence ID" value="QIK51804.1"/>
    <property type="molecule type" value="Genomic_DNA"/>
</dbReference>
<sequence>MELLALAVGPVQANCYFLIADNRDTIIFDPGAEPDEIKNIIEANDLKPFAIILTHAHYDHIGAVNEIREAYDIPLYQSSIEKEWLEDASLNGSGRHPLIPEIVIDKPADFYLDTMGPTQVGSFNFEVQHIPGHSPGSLVFLFKENGFAMVGDVVFQGSIGRTDFPYGSQDSLLKGIKEHILTLQGETVLFPGHGNPTTVEDEILRNPFINGDM</sequence>
<evidence type="ECO:0000256" key="2">
    <source>
        <dbReference type="ARBA" id="ARBA00022723"/>
    </source>
</evidence>
<dbReference type="Proteomes" id="UP000501830">
    <property type="component" value="Chromosome"/>
</dbReference>
<keyword evidence="7" id="KW-1185">Reference proteome</keyword>